<keyword evidence="2" id="KW-0813">Transport</keyword>
<evidence type="ECO:0000313" key="7">
    <source>
        <dbReference type="EMBL" id="TCO28074.1"/>
    </source>
</evidence>
<comment type="similarity">
    <text evidence="1">Belongs to the ABC transporter superfamily.</text>
</comment>
<dbReference type="AlphaFoldDB" id="A0A4R2HFR7"/>
<feature type="domain" description="ABC transporter" evidence="6">
    <location>
        <begin position="4"/>
        <end position="242"/>
    </location>
</feature>
<dbReference type="EMBL" id="SLWN01000006">
    <property type="protein sequence ID" value="TCO28074.1"/>
    <property type="molecule type" value="Genomic_DNA"/>
</dbReference>
<evidence type="ECO:0000313" key="8">
    <source>
        <dbReference type="Proteomes" id="UP000294508"/>
    </source>
</evidence>
<dbReference type="Pfam" id="PF00005">
    <property type="entry name" value="ABC_tran"/>
    <property type="match status" value="1"/>
</dbReference>
<dbReference type="SUPFAM" id="SSF52540">
    <property type="entry name" value="P-loop containing nucleoside triphosphate hydrolases"/>
    <property type="match status" value="1"/>
</dbReference>
<gene>
    <name evidence="7" type="ORF">EV652_10656</name>
</gene>
<dbReference type="GO" id="GO:0015807">
    <property type="term" value="P:L-amino acid transport"/>
    <property type="evidence" value="ECO:0007669"/>
    <property type="project" value="TreeGrafter"/>
</dbReference>
<sequence length="266" mass="28173">MPTLTVRELQVSYGRAITALRNVSLEVPAGAVVAVLGSNGAGKTTLLRAISGVLAEHGAAADRGEIVFDGRPITRRSAAAIVAVGIVQAPEGRRIFERLTVGENLRIGSFGVHDAAANRRARRFVCELFPILHDRRDERAGLLSGGQQQMLAIGRALMADPRLLLLDEPSLGLAPQVVGQIAQVITEINARGTTILVVEQNAAMALSVAAHAFVLTTGEVSLSGPAGVLAADDTVRDLYLGRDTEAAVDQELTAAGPREQLRRWVR</sequence>
<keyword evidence="5" id="KW-0029">Amino-acid transport</keyword>
<reference evidence="7 8" key="1">
    <citation type="journal article" date="2015" name="Stand. Genomic Sci.">
        <title>Genomic Encyclopedia of Bacterial and Archaeal Type Strains, Phase III: the genomes of soil and plant-associated and newly described type strains.</title>
        <authorList>
            <person name="Whitman W.B."/>
            <person name="Woyke T."/>
            <person name="Klenk H.P."/>
            <person name="Zhou Y."/>
            <person name="Lilburn T.G."/>
            <person name="Beck B.J."/>
            <person name="De Vos P."/>
            <person name="Vandamme P."/>
            <person name="Eisen J.A."/>
            <person name="Garrity G."/>
            <person name="Hugenholtz P."/>
            <person name="Kyrpides N.C."/>
        </authorList>
    </citation>
    <scope>NUCLEOTIDE SEQUENCE [LARGE SCALE GENOMIC DNA]</scope>
    <source>
        <strain evidence="7 8">VKM Ac-2572</strain>
    </source>
</reference>
<dbReference type="InterPro" id="IPR017871">
    <property type="entry name" value="ABC_transporter-like_CS"/>
</dbReference>
<proteinExistence type="inferred from homology"/>
<dbReference type="PANTHER" id="PTHR43820">
    <property type="entry name" value="HIGH-AFFINITY BRANCHED-CHAIN AMINO ACID TRANSPORT ATP-BINDING PROTEIN LIVF"/>
    <property type="match status" value="1"/>
</dbReference>
<accession>A0A4R2HFR7</accession>
<comment type="caution">
    <text evidence="7">The sequence shown here is derived from an EMBL/GenBank/DDBJ whole genome shotgun (WGS) entry which is preliminary data.</text>
</comment>
<evidence type="ECO:0000256" key="4">
    <source>
        <dbReference type="ARBA" id="ARBA00022840"/>
    </source>
</evidence>
<dbReference type="GO" id="GO:0015658">
    <property type="term" value="F:branched-chain amino acid transmembrane transporter activity"/>
    <property type="evidence" value="ECO:0007669"/>
    <property type="project" value="TreeGrafter"/>
</dbReference>
<keyword evidence="4 7" id="KW-0067">ATP-binding</keyword>
<dbReference type="GO" id="GO:0005524">
    <property type="term" value="F:ATP binding"/>
    <property type="evidence" value="ECO:0007669"/>
    <property type="project" value="UniProtKB-KW"/>
</dbReference>
<dbReference type="PROSITE" id="PS50893">
    <property type="entry name" value="ABC_TRANSPORTER_2"/>
    <property type="match status" value="1"/>
</dbReference>
<evidence type="ECO:0000256" key="3">
    <source>
        <dbReference type="ARBA" id="ARBA00022741"/>
    </source>
</evidence>
<dbReference type="GO" id="GO:0016887">
    <property type="term" value="F:ATP hydrolysis activity"/>
    <property type="evidence" value="ECO:0007669"/>
    <property type="project" value="InterPro"/>
</dbReference>
<dbReference type="InterPro" id="IPR052156">
    <property type="entry name" value="BCAA_Transport_ATP-bd_LivF"/>
</dbReference>
<keyword evidence="8" id="KW-1185">Reference proteome</keyword>
<dbReference type="Proteomes" id="UP000294508">
    <property type="component" value="Unassembled WGS sequence"/>
</dbReference>
<evidence type="ECO:0000259" key="6">
    <source>
        <dbReference type="PROSITE" id="PS50893"/>
    </source>
</evidence>
<organism evidence="7 8">
    <name type="scientific">Kribbella steppae</name>
    <dbReference type="NCBI Taxonomy" id="2512223"/>
    <lineage>
        <taxon>Bacteria</taxon>
        <taxon>Bacillati</taxon>
        <taxon>Actinomycetota</taxon>
        <taxon>Actinomycetes</taxon>
        <taxon>Propionibacteriales</taxon>
        <taxon>Kribbellaceae</taxon>
        <taxon>Kribbella</taxon>
    </lineage>
</organism>
<dbReference type="SMART" id="SM00382">
    <property type="entry name" value="AAA"/>
    <property type="match status" value="1"/>
</dbReference>
<evidence type="ECO:0000256" key="2">
    <source>
        <dbReference type="ARBA" id="ARBA00022448"/>
    </source>
</evidence>
<dbReference type="RefSeq" id="WP_132210302.1">
    <property type="nucleotide sequence ID" value="NZ_SLWN01000006.1"/>
</dbReference>
<dbReference type="PROSITE" id="PS00211">
    <property type="entry name" value="ABC_TRANSPORTER_1"/>
    <property type="match status" value="1"/>
</dbReference>
<dbReference type="InterPro" id="IPR027417">
    <property type="entry name" value="P-loop_NTPase"/>
</dbReference>
<dbReference type="CDD" id="cd03224">
    <property type="entry name" value="ABC_TM1139_LivF_branched"/>
    <property type="match status" value="1"/>
</dbReference>
<keyword evidence="3" id="KW-0547">Nucleotide-binding</keyword>
<dbReference type="OrthoDB" id="9776369at2"/>
<evidence type="ECO:0000256" key="5">
    <source>
        <dbReference type="ARBA" id="ARBA00022970"/>
    </source>
</evidence>
<dbReference type="InterPro" id="IPR003439">
    <property type="entry name" value="ABC_transporter-like_ATP-bd"/>
</dbReference>
<evidence type="ECO:0000256" key="1">
    <source>
        <dbReference type="ARBA" id="ARBA00005417"/>
    </source>
</evidence>
<dbReference type="PANTHER" id="PTHR43820:SF4">
    <property type="entry name" value="HIGH-AFFINITY BRANCHED-CHAIN AMINO ACID TRANSPORT ATP-BINDING PROTEIN LIVF"/>
    <property type="match status" value="1"/>
</dbReference>
<protein>
    <submittedName>
        <fullName evidence="7">Branched-chain amino acid transport system ATP-binding protein</fullName>
    </submittedName>
</protein>
<dbReference type="InterPro" id="IPR003593">
    <property type="entry name" value="AAA+_ATPase"/>
</dbReference>
<name>A0A4R2HFR7_9ACTN</name>
<dbReference type="Gene3D" id="3.40.50.300">
    <property type="entry name" value="P-loop containing nucleotide triphosphate hydrolases"/>
    <property type="match status" value="1"/>
</dbReference>